<protein>
    <submittedName>
        <fullName evidence="6">Transcriptional regulator, IclR family</fullName>
    </submittedName>
</protein>
<keyword evidence="3" id="KW-0804">Transcription</keyword>
<dbReference type="FunFam" id="1.10.10.10:FF:000056">
    <property type="entry name" value="IclR family transcriptional regulator"/>
    <property type="match status" value="1"/>
</dbReference>
<dbReference type="STRING" id="282683.SAMN04488105_1321"/>
<dbReference type="PANTHER" id="PTHR30136:SF35">
    <property type="entry name" value="HTH-TYPE TRANSCRIPTIONAL REGULATOR RV1719"/>
    <property type="match status" value="1"/>
</dbReference>
<evidence type="ECO:0000256" key="1">
    <source>
        <dbReference type="ARBA" id="ARBA00023015"/>
    </source>
</evidence>
<dbReference type="SUPFAM" id="SSF55781">
    <property type="entry name" value="GAF domain-like"/>
    <property type="match status" value="1"/>
</dbReference>
<evidence type="ECO:0000259" key="4">
    <source>
        <dbReference type="PROSITE" id="PS51077"/>
    </source>
</evidence>
<reference evidence="7" key="1">
    <citation type="submission" date="2016-10" db="EMBL/GenBank/DDBJ databases">
        <authorList>
            <person name="Varghese N."/>
            <person name="Submissions S."/>
        </authorList>
    </citation>
    <scope>NUCLEOTIDE SEQUENCE [LARGE SCALE GENOMIC DNA]</scope>
    <source>
        <strain evidence="7">DSM 10146</strain>
    </source>
</reference>
<dbReference type="Gene3D" id="3.30.450.40">
    <property type="match status" value="1"/>
</dbReference>
<keyword evidence="7" id="KW-1185">Reference proteome</keyword>
<dbReference type="GO" id="GO:0045892">
    <property type="term" value="P:negative regulation of DNA-templated transcription"/>
    <property type="evidence" value="ECO:0007669"/>
    <property type="project" value="TreeGrafter"/>
</dbReference>
<dbReference type="RefSeq" id="WP_089964054.1">
    <property type="nucleotide sequence ID" value="NZ_FNAV01000032.1"/>
</dbReference>
<proteinExistence type="predicted"/>
<organism evidence="6 7">
    <name type="scientific">Salipiger thiooxidans</name>
    <dbReference type="NCBI Taxonomy" id="282683"/>
    <lineage>
        <taxon>Bacteria</taxon>
        <taxon>Pseudomonadati</taxon>
        <taxon>Pseudomonadota</taxon>
        <taxon>Alphaproteobacteria</taxon>
        <taxon>Rhodobacterales</taxon>
        <taxon>Roseobacteraceae</taxon>
        <taxon>Salipiger</taxon>
    </lineage>
</organism>
<dbReference type="Proteomes" id="UP000198994">
    <property type="component" value="Unassembled WGS sequence"/>
</dbReference>
<dbReference type="GO" id="GO:0003700">
    <property type="term" value="F:DNA-binding transcription factor activity"/>
    <property type="evidence" value="ECO:0007669"/>
    <property type="project" value="TreeGrafter"/>
</dbReference>
<feature type="domain" description="HTH iclR-type" evidence="4">
    <location>
        <begin position="2"/>
        <end position="64"/>
    </location>
</feature>
<evidence type="ECO:0000313" key="7">
    <source>
        <dbReference type="Proteomes" id="UP000198994"/>
    </source>
</evidence>
<dbReference type="InterPro" id="IPR050707">
    <property type="entry name" value="HTH_MetabolicPath_Reg"/>
</dbReference>
<dbReference type="Pfam" id="PF01614">
    <property type="entry name" value="IclR_C"/>
    <property type="match status" value="1"/>
</dbReference>
<dbReference type="Gene3D" id="1.10.10.10">
    <property type="entry name" value="Winged helix-like DNA-binding domain superfamily/Winged helix DNA-binding domain"/>
    <property type="match status" value="1"/>
</dbReference>
<evidence type="ECO:0000259" key="5">
    <source>
        <dbReference type="PROSITE" id="PS51078"/>
    </source>
</evidence>
<dbReference type="OrthoDB" id="8357778at2"/>
<dbReference type="InterPro" id="IPR014757">
    <property type="entry name" value="Tscrpt_reg_IclR_C"/>
</dbReference>
<gene>
    <name evidence="6" type="ORF">SAMN04488105_1321</name>
</gene>
<name>A0A1G7MBJ9_9RHOB</name>
<sequence length="238" mass="25804">MIQSVTRALEMLDTIAHAGGAASLGEIAEGAGLKTTTAHNILRTLQNAGYIRRRPGDMRYHLGDRILNLARVVGDDDALRRRLRPSLEEMATRTSETVFLAVPSGDEVYFLDAIESPRTLRASSQCGERQPMAGSAIGLLFLAFLPALRRRMFDVHTPRIGPGISAEIDAIAERGHALDQENWSPGLNCVAVPWRDDGEVRAGFGLAGPSSRLTATRLDEMAQIMRELASDASAPCRG</sequence>
<dbReference type="PANTHER" id="PTHR30136">
    <property type="entry name" value="HELIX-TURN-HELIX TRANSCRIPTIONAL REGULATOR, ICLR FAMILY"/>
    <property type="match status" value="1"/>
</dbReference>
<dbReference type="InterPro" id="IPR005471">
    <property type="entry name" value="Tscrpt_reg_IclR_N"/>
</dbReference>
<dbReference type="SMART" id="SM00346">
    <property type="entry name" value="HTH_ICLR"/>
    <property type="match status" value="1"/>
</dbReference>
<dbReference type="InterPro" id="IPR036388">
    <property type="entry name" value="WH-like_DNA-bd_sf"/>
</dbReference>
<evidence type="ECO:0000313" key="6">
    <source>
        <dbReference type="EMBL" id="SDF58609.1"/>
    </source>
</evidence>
<keyword evidence="1" id="KW-0805">Transcription regulation</keyword>
<evidence type="ECO:0000256" key="3">
    <source>
        <dbReference type="ARBA" id="ARBA00023163"/>
    </source>
</evidence>
<accession>A0A1G7MBJ9</accession>
<feature type="domain" description="IclR-ED" evidence="5">
    <location>
        <begin position="65"/>
        <end position="238"/>
    </location>
</feature>
<keyword evidence="2" id="KW-0238">DNA-binding</keyword>
<dbReference type="EMBL" id="FNAV01000032">
    <property type="protein sequence ID" value="SDF58609.1"/>
    <property type="molecule type" value="Genomic_DNA"/>
</dbReference>
<dbReference type="PROSITE" id="PS51077">
    <property type="entry name" value="HTH_ICLR"/>
    <property type="match status" value="1"/>
</dbReference>
<evidence type="ECO:0000256" key="2">
    <source>
        <dbReference type="ARBA" id="ARBA00023125"/>
    </source>
</evidence>
<dbReference type="Pfam" id="PF09339">
    <property type="entry name" value="HTH_IclR"/>
    <property type="match status" value="1"/>
</dbReference>
<dbReference type="InterPro" id="IPR036390">
    <property type="entry name" value="WH_DNA-bd_sf"/>
</dbReference>
<dbReference type="InterPro" id="IPR029016">
    <property type="entry name" value="GAF-like_dom_sf"/>
</dbReference>
<dbReference type="PROSITE" id="PS51078">
    <property type="entry name" value="ICLR_ED"/>
    <property type="match status" value="1"/>
</dbReference>
<dbReference type="GO" id="GO:0003677">
    <property type="term" value="F:DNA binding"/>
    <property type="evidence" value="ECO:0007669"/>
    <property type="project" value="UniProtKB-KW"/>
</dbReference>
<dbReference type="AlphaFoldDB" id="A0A1G7MBJ9"/>
<dbReference type="SUPFAM" id="SSF46785">
    <property type="entry name" value="Winged helix' DNA-binding domain"/>
    <property type="match status" value="1"/>
</dbReference>